<sequence length="165" mass="18223">MRRQLLEDFAHSTSNCATRLLIFPCGFHKDFLSERAKIPEALFDLKYVEGDVPGKDTLMNVSQIAATSCGMCDIDIRPSLYSSLMVTGGNSLIMGFTERLNHDLAHKCPATIKLRVSAAPTAVERKYGAWIGGSIVSSLGTFQQMWISKAEYEESGKSIVERKCP</sequence>
<dbReference type="InterPro" id="IPR004001">
    <property type="entry name" value="Actin_CS"/>
</dbReference>
<protein>
    <submittedName>
        <fullName evidence="3">Actin</fullName>
    </submittedName>
</protein>
<evidence type="ECO:0000313" key="2">
    <source>
        <dbReference type="Proteomes" id="UP000887574"/>
    </source>
</evidence>
<dbReference type="AlphaFoldDB" id="A0A915DFG7"/>
<dbReference type="SUPFAM" id="SSF53067">
    <property type="entry name" value="Actin-like ATPase domain"/>
    <property type="match status" value="1"/>
</dbReference>
<evidence type="ECO:0000256" key="1">
    <source>
        <dbReference type="ARBA" id="ARBA00023212"/>
    </source>
</evidence>
<dbReference type="InterPro" id="IPR043129">
    <property type="entry name" value="ATPase_NBD"/>
</dbReference>
<organism evidence="2 3">
    <name type="scientific">Ditylenchus dipsaci</name>
    <dbReference type="NCBI Taxonomy" id="166011"/>
    <lineage>
        <taxon>Eukaryota</taxon>
        <taxon>Metazoa</taxon>
        <taxon>Ecdysozoa</taxon>
        <taxon>Nematoda</taxon>
        <taxon>Chromadorea</taxon>
        <taxon>Rhabditida</taxon>
        <taxon>Tylenchina</taxon>
        <taxon>Tylenchomorpha</taxon>
        <taxon>Sphaerularioidea</taxon>
        <taxon>Anguinidae</taxon>
        <taxon>Anguininae</taxon>
        <taxon>Ditylenchus</taxon>
    </lineage>
</organism>
<keyword evidence="1" id="KW-0206">Cytoskeleton</keyword>
<dbReference type="PANTHER" id="PTHR11937">
    <property type="entry name" value="ACTIN"/>
    <property type="match status" value="1"/>
</dbReference>
<dbReference type="Gene3D" id="3.90.640.10">
    <property type="entry name" value="Actin, Chain A, domain 4"/>
    <property type="match status" value="1"/>
</dbReference>
<dbReference type="FunFam" id="3.30.420.40:FF:000058">
    <property type="entry name" value="Putative actin-related protein 5"/>
    <property type="match status" value="1"/>
</dbReference>
<dbReference type="Pfam" id="PF00022">
    <property type="entry name" value="Actin"/>
    <property type="match status" value="1"/>
</dbReference>
<dbReference type="Proteomes" id="UP000887574">
    <property type="component" value="Unplaced"/>
</dbReference>
<reference evidence="3" key="1">
    <citation type="submission" date="2022-11" db="UniProtKB">
        <authorList>
            <consortium name="WormBaseParasite"/>
        </authorList>
    </citation>
    <scope>IDENTIFICATION</scope>
</reference>
<keyword evidence="1" id="KW-0963">Cytoplasm</keyword>
<dbReference type="InterPro" id="IPR004000">
    <property type="entry name" value="Actin"/>
</dbReference>
<evidence type="ECO:0000313" key="3">
    <source>
        <dbReference type="WBParaSite" id="jg1936"/>
    </source>
</evidence>
<proteinExistence type="predicted"/>
<dbReference type="PROSITE" id="PS00432">
    <property type="entry name" value="ACTINS_2"/>
    <property type="match status" value="1"/>
</dbReference>
<dbReference type="WBParaSite" id="jg1936">
    <property type="protein sequence ID" value="jg1936"/>
    <property type="gene ID" value="jg1936"/>
</dbReference>
<keyword evidence="2" id="KW-1185">Reference proteome</keyword>
<name>A0A915DFG7_9BILA</name>
<accession>A0A915DFG7</accession>
<dbReference type="Gene3D" id="3.30.420.40">
    <property type="match status" value="2"/>
</dbReference>